<evidence type="ECO:0000313" key="11">
    <source>
        <dbReference type="EMBL" id="KAJ4456767.1"/>
    </source>
</evidence>
<feature type="region of interest" description="Disordered" evidence="10">
    <location>
        <begin position="94"/>
        <end position="149"/>
    </location>
</feature>
<comment type="subunit">
    <text evidence="8">Component of the translation initiation factor 2B (eIF2B) complex which is a heterodecamer of two sets of five different subunits: alpha, beta, gamma, delta and epsilon. Subunits alpha, beta and delta comprise a regulatory subcomplex and subunits epsilon and gamma comprise a catalytic subcomplex. Within the complex, the hexameric regulatory complex resides at the center, with the two heterodimeric catalytic subcomplexes bound on opposite sides.</text>
</comment>
<dbReference type="InterPro" id="IPR051855">
    <property type="entry name" value="eIF2B_beta_subunit"/>
</dbReference>
<dbReference type="Proteomes" id="UP001141327">
    <property type="component" value="Unassembled WGS sequence"/>
</dbReference>
<organism evidence="11 12">
    <name type="scientific">Paratrimastix pyriformis</name>
    <dbReference type="NCBI Taxonomy" id="342808"/>
    <lineage>
        <taxon>Eukaryota</taxon>
        <taxon>Metamonada</taxon>
        <taxon>Preaxostyla</taxon>
        <taxon>Paratrimastigidae</taxon>
        <taxon>Paratrimastix</taxon>
    </lineage>
</organism>
<sequence>MSELTPAQQQHVLDFTARIKNRKFTGSLEVAVQTAKLLKRVIEERKSWQDSVRLKEIIRKIGSQLAGYRPVDLVMGNIIRRVLHIIREEEAQHIFRPSSPTDSFSPPGFITPPATPPPPLPVPSSPIMPGSPPLLGAMSTPGSSNRSRPVLKTTSTLMVERHMSLRNLFEALPEAASAPADVSIKDPLVEQINELIGEIETHFDPICKQALEHIYQSEVILTYGYSKTVERFFLHAKEAGRHFEVIVVEGAPNFEGRRMAKALVQQGIPTHLITDAACFLMMSRVNKVVIGTSAVVLTGLYKLSPLFPNNQDNFNELLSPADILPYSFAAELPNLHIVNPRYDYIPPEYVSLFITNSGGHGPSYIYRLLAELYSPEDYALSNEAADEAFVHDAL</sequence>
<evidence type="ECO:0000256" key="4">
    <source>
        <dbReference type="ARBA" id="ARBA00022540"/>
    </source>
</evidence>
<dbReference type="InterPro" id="IPR037171">
    <property type="entry name" value="NagB/RpiA_transferase-like"/>
</dbReference>
<dbReference type="PANTHER" id="PTHR45859:SF1">
    <property type="entry name" value="TRANSLATION INITIATION FACTOR EIF-2B SUBUNIT BETA"/>
    <property type="match status" value="1"/>
</dbReference>
<evidence type="ECO:0000256" key="5">
    <source>
        <dbReference type="ARBA" id="ARBA00022917"/>
    </source>
</evidence>
<feature type="compositionally biased region" description="Pro residues" evidence="10">
    <location>
        <begin position="109"/>
        <end position="132"/>
    </location>
</feature>
<accession>A0ABQ8UGE5</accession>
<dbReference type="SUPFAM" id="SSF100950">
    <property type="entry name" value="NagB/RpiA/CoA transferase-like"/>
    <property type="match status" value="1"/>
</dbReference>
<feature type="compositionally biased region" description="Polar residues" evidence="10">
    <location>
        <begin position="140"/>
        <end position="149"/>
    </location>
</feature>
<dbReference type="Gene3D" id="3.40.50.10470">
    <property type="entry name" value="Translation initiation factor eif-2b, domain 2"/>
    <property type="match status" value="2"/>
</dbReference>
<keyword evidence="12" id="KW-1185">Reference proteome</keyword>
<evidence type="ECO:0000256" key="6">
    <source>
        <dbReference type="ARBA" id="ARBA00044122"/>
    </source>
</evidence>
<dbReference type="InterPro" id="IPR000649">
    <property type="entry name" value="IF-2B-related"/>
</dbReference>
<evidence type="ECO:0000256" key="7">
    <source>
        <dbReference type="ARBA" id="ARBA00044228"/>
    </source>
</evidence>
<dbReference type="PANTHER" id="PTHR45859">
    <property type="entry name" value="TRANSLATION INITIATION FACTOR EIF-2B SUBUNIT BETA"/>
    <property type="match status" value="1"/>
</dbReference>
<comment type="caution">
    <text evidence="11">The sequence shown here is derived from an EMBL/GenBank/DDBJ whole genome shotgun (WGS) entry which is preliminary data.</text>
</comment>
<evidence type="ECO:0000256" key="3">
    <source>
        <dbReference type="ARBA" id="ARBA00022490"/>
    </source>
</evidence>
<keyword evidence="5" id="KW-0648">Protein biosynthesis</keyword>
<evidence type="ECO:0000256" key="1">
    <source>
        <dbReference type="ARBA" id="ARBA00004514"/>
    </source>
</evidence>
<evidence type="ECO:0000256" key="10">
    <source>
        <dbReference type="SAM" id="MobiDB-lite"/>
    </source>
</evidence>
<name>A0ABQ8UGE5_9EUKA</name>
<dbReference type="GO" id="GO:0003743">
    <property type="term" value="F:translation initiation factor activity"/>
    <property type="evidence" value="ECO:0007669"/>
    <property type="project" value="UniProtKB-KW"/>
</dbReference>
<protein>
    <recommendedName>
        <fullName evidence="6">Translation initiation factor eIF2B subunit beta</fullName>
    </recommendedName>
    <alternativeName>
        <fullName evidence="7">eIF2B GDP-GTP exchange factor subunit beta</fullName>
    </alternativeName>
</protein>
<keyword evidence="4 11" id="KW-0396">Initiation factor</keyword>
<evidence type="ECO:0000256" key="9">
    <source>
        <dbReference type="RuleBase" id="RU003814"/>
    </source>
</evidence>
<dbReference type="Pfam" id="PF01008">
    <property type="entry name" value="IF-2B"/>
    <property type="match status" value="1"/>
</dbReference>
<evidence type="ECO:0000256" key="2">
    <source>
        <dbReference type="ARBA" id="ARBA00007251"/>
    </source>
</evidence>
<keyword evidence="3" id="KW-0963">Cytoplasm</keyword>
<dbReference type="EMBL" id="JAPMOS010000061">
    <property type="protein sequence ID" value="KAJ4456767.1"/>
    <property type="molecule type" value="Genomic_DNA"/>
</dbReference>
<comment type="similarity">
    <text evidence="2 9">Belongs to the eIF-2B alpha/beta/delta subunits family.</text>
</comment>
<evidence type="ECO:0000313" key="12">
    <source>
        <dbReference type="Proteomes" id="UP001141327"/>
    </source>
</evidence>
<comment type="subcellular location">
    <subcellularLocation>
        <location evidence="1">Cytoplasm</location>
        <location evidence="1">Cytosol</location>
    </subcellularLocation>
</comment>
<proteinExistence type="inferred from homology"/>
<gene>
    <name evidence="11" type="ORF">PAPYR_7893</name>
</gene>
<dbReference type="InterPro" id="IPR042529">
    <property type="entry name" value="IF_2B-like_C"/>
</dbReference>
<reference evidence="11" key="1">
    <citation type="journal article" date="2022" name="bioRxiv">
        <title>Genomics of Preaxostyla Flagellates Illuminates Evolutionary Transitions and the Path Towards Mitochondrial Loss.</title>
        <authorList>
            <person name="Novak L.V.F."/>
            <person name="Treitli S.C."/>
            <person name="Pyrih J."/>
            <person name="Halakuc P."/>
            <person name="Pipaliya S.V."/>
            <person name="Vacek V."/>
            <person name="Brzon O."/>
            <person name="Soukal P."/>
            <person name="Eme L."/>
            <person name="Dacks J.B."/>
            <person name="Karnkowska A."/>
            <person name="Elias M."/>
            <person name="Hampl V."/>
        </authorList>
    </citation>
    <scope>NUCLEOTIDE SEQUENCE</scope>
    <source>
        <strain evidence="11">RCP-MX</strain>
    </source>
</reference>
<evidence type="ECO:0000256" key="8">
    <source>
        <dbReference type="ARBA" id="ARBA00046432"/>
    </source>
</evidence>